<protein>
    <submittedName>
        <fullName evidence="1">Uncharacterized protein</fullName>
    </submittedName>
</protein>
<gene>
    <name evidence="1" type="ORF">G2W53_008379</name>
</gene>
<proteinExistence type="predicted"/>
<sequence length="19" mass="2293">MEKKNRPQPQSHSEDKPQK</sequence>
<reference evidence="1" key="1">
    <citation type="submission" date="2020-09" db="EMBL/GenBank/DDBJ databases">
        <title>Genome-Enabled Discovery of Anthraquinone Biosynthesis in Senna tora.</title>
        <authorList>
            <person name="Kang S.-H."/>
            <person name="Pandey R.P."/>
            <person name="Lee C.-M."/>
            <person name="Sim J.-S."/>
            <person name="Jeong J.-T."/>
            <person name="Choi B.-S."/>
            <person name="Jung M."/>
            <person name="Ginzburg D."/>
            <person name="Zhao K."/>
            <person name="Won S.Y."/>
            <person name="Oh T.-J."/>
            <person name="Yu Y."/>
            <person name="Kim N.-H."/>
            <person name="Lee O.R."/>
            <person name="Lee T.-H."/>
            <person name="Bashyal P."/>
            <person name="Kim T.-S."/>
            <person name="Lee W.-H."/>
            <person name="Kawkins C."/>
            <person name="Kim C.-K."/>
            <person name="Kim J.S."/>
            <person name="Ahn B.O."/>
            <person name="Rhee S.Y."/>
            <person name="Sohng J.K."/>
        </authorList>
    </citation>
    <scope>NUCLEOTIDE SEQUENCE</scope>
    <source>
        <tissue evidence="1">Leaf</tissue>
    </source>
</reference>
<dbReference type="EMBL" id="JAAIUW010000003">
    <property type="protein sequence ID" value="KAF7839897.1"/>
    <property type="molecule type" value="Genomic_DNA"/>
</dbReference>
<dbReference type="Proteomes" id="UP000634136">
    <property type="component" value="Unassembled WGS sequence"/>
</dbReference>
<accession>A0A835CI25</accession>
<keyword evidence="2" id="KW-1185">Reference proteome</keyword>
<evidence type="ECO:0000313" key="2">
    <source>
        <dbReference type="Proteomes" id="UP000634136"/>
    </source>
</evidence>
<dbReference type="AlphaFoldDB" id="A0A835CI25"/>
<comment type="caution">
    <text evidence="1">The sequence shown here is derived from an EMBL/GenBank/DDBJ whole genome shotgun (WGS) entry which is preliminary data.</text>
</comment>
<organism evidence="1 2">
    <name type="scientific">Senna tora</name>
    <dbReference type="NCBI Taxonomy" id="362788"/>
    <lineage>
        <taxon>Eukaryota</taxon>
        <taxon>Viridiplantae</taxon>
        <taxon>Streptophyta</taxon>
        <taxon>Embryophyta</taxon>
        <taxon>Tracheophyta</taxon>
        <taxon>Spermatophyta</taxon>
        <taxon>Magnoliopsida</taxon>
        <taxon>eudicotyledons</taxon>
        <taxon>Gunneridae</taxon>
        <taxon>Pentapetalae</taxon>
        <taxon>rosids</taxon>
        <taxon>fabids</taxon>
        <taxon>Fabales</taxon>
        <taxon>Fabaceae</taxon>
        <taxon>Caesalpinioideae</taxon>
        <taxon>Cassia clade</taxon>
        <taxon>Senna</taxon>
    </lineage>
</organism>
<name>A0A835CI25_9FABA</name>
<evidence type="ECO:0000313" key="1">
    <source>
        <dbReference type="EMBL" id="KAF7839897.1"/>
    </source>
</evidence>